<feature type="compositionally biased region" description="Acidic residues" evidence="1">
    <location>
        <begin position="2424"/>
        <end position="2437"/>
    </location>
</feature>
<evidence type="ECO:0000256" key="1">
    <source>
        <dbReference type="SAM" id="MobiDB-lite"/>
    </source>
</evidence>
<feature type="region of interest" description="Disordered" evidence="1">
    <location>
        <begin position="1947"/>
        <end position="1993"/>
    </location>
</feature>
<feature type="compositionally biased region" description="Basic and acidic residues" evidence="1">
    <location>
        <begin position="1722"/>
        <end position="1740"/>
    </location>
</feature>
<feature type="compositionally biased region" description="Basic and acidic residues" evidence="1">
    <location>
        <begin position="1112"/>
        <end position="1162"/>
    </location>
</feature>
<feature type="compositionally biased region" description="Polar residues" evidence="1">
    <location>
        <begin position="2101"/>
        <end position="2116"/>
    </location>
</feature>
<dbReference type="CDD" id="cd12100">
    <property type="entry name" value="DD_CABYR_SP17"/>
    <property type="match status" value="1"/>
</dbReference>
<feature type="compositionally biased region" description="Basic and acidic residues" evidence="1">
    <location>
        <begin position="2261"/>
        <end position="2270"/>
    </location>
</feature>
<organism evidence="3 4">
    <name type="scientific">Psylliodes chrysocephalus</name>
    <dbReference type="NCBI Taxonomy" id="3402493"/>
    <lineage>
        <taxon>Eukaryota</taxon>
        <taxon>Metazoa</taxon>
        <taxon>Ecdysozoa</taxon>
        <taxon>Arthropoda</taxon>
        <taxon>Hexapoda</taxon>
        <taxon>Insecta</taxon>
        <taxon>Pterygota</taxon>
        <taxon>Neoptera</taxon>
        <taxon>Endopterygota</taxon>
        <taxon>Coleoptera</taxon>
        <taxon>Polyphaga</taxon>
        <taxon>Cucujiformia</taxon>
        <taxon>Chrysomeloidea</taxon>
        <taxon>Chrysomelidae</taxon>
        <taxon>Galerucinae</taxon>
        <taxon>Alticini</taxon>
        <taxon>Psylliodes</taxon>
    </lineage>
</organism>
<feature type="region of interest" description="Disordered" evidence="1">
    <location>
        <begin position="1220"/>
        <end position="1298"/>
    </location>
</feature>
<dbReference type="Pfam" id="PF00612">
    <property type="entry name" value="IQ"/>
    <property type="match status" value="3"/>
</dbReference>
<feature type="region of interest" description="Disordered" evidence="1">
    <location>
        <begin position="366"/>
        <end position="407"/>
    </location>
</feature>
<feature type="compositionally biased region" description="Polar residues" evidence="1">
    <location>
        <begin position="2251"/>
        <end position="2260"/>
    </location>
</feature>
<feature type="compositionally biased region" description="Polar residues" evidence="1">
    <location>
        <begin position="1396"/>
        <end position="1405"/>
    </location>
</feature>
<feature type="compositionally biased region" description="Basic and acidic residues" evidence="1">
    <location>
        <begin position="1285"/>
        <end position="1298"/>
    </location>
</feature>
<dbReference type="PANTHER" id="PTHR10699">
    <property type="entry name" value="NEUROMODULIN"/>
    <property type="match status" value="1"/>
</dbReference>
<feature type="region of interest" description="Disordered" evidence="1">
    <location>
        <begin position="2491"/>
        <end position="2512"/>
    </location>
</feature>
<feature type="region of interest" description="Disordered" evidence="1">
    <location>
        <begin position="1691"/>
        <end position="1740"/>
    </location>
</feature>
<feature type="compositionally biased region" description="Basic and acidic residues" evidence="1">
    <location>
        <begin position="1596"/>
        <end position="1640"/>
    </location>
</feature>
<dbReference type="Proteomes" id="UP001153636">
    <property type="component" value="Chromosome 12"/>
</dbReference>
<dbReference type="SUPFAM" id="SSF47391">
    <property type="entry name" value="Dimerization-anchoring domain of cAMP-dependent PK regulatory subunit"/>
    <property type="match status" value="1"/>
</dbReference>
<feature type="compositionally biased region" description="Acidic residues" evidence="1">
    <location>
        <begin position="1872"/>
        <end position="1881"/>
    </location>
</feature>
<dbReference type="Pfam" id="PF02197">
    <property type="entry name" value="RIIa"/>
    <property type="match status" value="1"/>
</dbReference>
<feature type="compositionally biased region" description="Basic and acidic residues" evidence="1">
    <location>
        <begin position="1904"/>
        <end position="1933"/>
    </location>
</feature>
<dbReference type="PANTHER" id="PTHR10699:SF11">
    <property type="entry name" value="IGLOO, ISOFORM A"/>
    <property type="match status" value="1"/>
</dbReference>
<feature type="region of interest" description="Disordered" evidence="1">
    <location>
        <begin position="797"/>
        <end position="816"/>
    </location>
</feature>
<feature type="compositionally biased region" description="Polar residues" evidence="1">
    <location>
        <begin position="1892"/>
        <end position="1903"/>
    </location>
</feature>
<feature type="compositionally biased region" description="Basic and acidic residues" evidence="1">
    <location>
        <begin position="670"/>
        <end position="687"/>
    </location>
</feature>
<evidence type="ECO:0000313" key="4">
    <source>
        <dbReference type="Proteomes" id="UP001153636"/>
    </source>
</evidence>
<feature type="region of interest" description="Disordered" evidence="1">
    <location>
        <begin position="649"/>
        <end position="707"/>
    </location>
</feature>
<dbReference type="PROSITE" id="PS50096">
    <property type="entry name" value="IQ"/>
    <property type="match status" value="3"/>
</dbReference>
<feature type="compositionally biased region" description="Polar residues" evidence="1">
    <location>
        <begin position="2271"/>
        <end position="2283"/>
    </location>
</feature>
<dbReference type="SMART" id="SM00394">
    <property type="entry name" value="RIIa"/>
    <property type="match status" value="1"/>
</dbReference>
<feature type="compositionally biased region" description="Basic and acidic residues" evidence="1">
    <location>
        <begin position="649"/>
        <end position="663"/>
    </location>
</feature>
<accession>A0A9P0CLS7</accession>
<feature type="region of interest" description="Disordered" evidence="1">
    <location>
        <begin position="324"/>
        <end position="350"/>
    </location>
</feature>
<feature type="region of interest" description="Disordered" evidence="1">
    <location>
        <begin position="1346"/>
        <end position="1408"/>
    </location>
</feature>
<feature type="compositionally biased region" description="Basic and acidic residues" evidence="1">
    <location>
        <begin position="1959"/>
        <end position="1978"/>
    </location>
</feature>
<feature type="region of interest" description="Disordered" evidence="1">
    <location>
        <begin position="2251"/>
        <end position="2299"/>
    </location>
</feature>
<protein>
    <recommendedName>
        <fullName evidence="2">RIIa domain-containing protein</fullName>
    </recommendedName>
</protein>
<feature type="compositionally biased region" description="Basic and acidic residues" evidence="1">
    <location>
        <begin position="2492"/>
        <end position="2512"/>
    </location>
</feature>
<dbReference type="InterPro" id="IPR000048">
    <property type="entry name" value="IQ_motif_EF-hand-BS"/>
</dbReference>
<reference evidence="3" key="1">
    <citation type="submission" date="2022-01" db="EMBL/GenBank/DDBJ databases">
        <authorList>
            <person name="King R."/>
        </authorList>
    </citation>
    <scope>NUCLEOTIDE SEQUENCE</scope>
</reference>
<feature type="region of interest" description="Disordered" evidence="1">
    <location>
        <begin position="2410"/>
        <end position="2452"/>
    </location>
</feature>
<feature type="compositionally biased region" description="Basic and acidic residues" evidence="1">
    <location>
        <begin position="1235"/>
        <end position="1274"/>
    </location>
</feature>
<feature type="region of interest" description="Disordered" evidence="1">
    <location>
        <begin position="2600"/>
        <end position="2725"/>
    </location>
</feature>
<dbReference type="Gene3D" id="1.20.5.190">
    <property type="match status" value="2"/>
</dbReference>
<dbReference type="OrthoDB" id="252964at2759"/>
<evidence type="ECO:0000259" key="2">
    <source>
        <dbReference type="SMART" id="SM00394"/>
    </source>
</evidence>
<feature type="compositionally biased region" description="Basic and acidic residues" evidence="1">
    <location>
        <begin position="2438"/>
        <end position="2452"/>
    </location>
</feature>
<evidence type="ECO:0000313" key="3">
    <source>
        <dbReference type="EMBL" id="CAH1102160.1"/>
    </source>
</evidence>
<dbReference type="CDD" id="cd23767">
    <property type="entry name" value="IQCD"/>
    <property type="match status" value="1"/>
</dbReference>
<dbReference type="GO" id="GO:0005516">
    <property type="term" value="F:calmodulin binding"/>
    <property type="evidence" value="ECO:0007669"/>
    <property type="project" value="TreeGrafter"/>
</dbReference>
<feature type="compositionally biased region" description="Basic and acidic residues" evidence="1">
    <location>
        <begin position="1479"/>
        <end position="1497"/>
    </location>
</feature>
<feature type="region of interest" description="Disordered" evidence="1">
    <location>
        <begin position="2077"/>
        <end position="2116"/>
    </location>
</feature>
<feature type="domain" description="RIIa" evidence="2">
    <location>
        <begin position="17"/>
        <end position="54"/>
    </location>
</feature>
<dbReference type="InterPro" id="IPR047579">
    <property type="entry name" value="DD_CABYR_SP17"/>
</dbReference>
<sequence>MDTETGEMIVKRVSVPIGLEELMEGLVKEVLLKKPDDIYQFAAKYFAHLLTIREKVPVSKTKTIRTVQSLKEKPERPPLHTRTSKLSKQFSIRADSPIESPIISHKPKLHNRNELKHNKRRHTGPSTVLPNNQQLTIRRKYARSVSGDTQKPVIESNNNKNKVNTIRERSVESADRNHKTMKQKYENNNNTIKLPILTENITKLVENNNNNNEKDDVIVVKTESTNNTNQNKEQITVSELSNIEIKDADIDVKEENKIVKKRSTKSPKEVPNTLGKDKDTSEEEHSQKDDNKVIATKEEDNLKINGSTHLENNSATIDTKEVIDEDKLRKSEEENNLQKDSSTKVGNQSENLLEITDTSAKENFQKNGNKVLDNDNRGEEINQNNKIIKKESSTLSESGNIPAEDELNNKKTNYLQKSDSYKLAINDNMGIGKKHTLQSGRTFDDEEISRVLLSSISNTENETTSSTVDLNDIEKGMTKRNSAVNEVIETKLVINEVKIEEKETPINIENSKNRKEGKEGKTVRSDATVEDVKKSEGELSDDSLEFVEEKVEAATEKSHNLLVTQISSKENETGKMEDNKIDEITEGNTKPKSISTNVQLIDESIKKQNDKLTEIKTLTKVEQLEEKQDTTTHQLRYENINELSNNKLGKEETETEDVSKIAESKTTLPIDKDKSESAEEKLFRDTMNEDNVSISDQKTDLDVPSLETDNNSLIKSFDIKEIDTNEKFDLKHNFTESPESSADVKTDLKVDSIKEKVATDKRVLNEEKDDTTKKVNDELTRTTSFDSSKLREELKQIEDESKHIKNDELNGDSREKHDEINIVDSNNVGNEKENLNETNNKNIFEKMSTFDVKDSRNNGKSAKNKFEKMSTVDIGFLENIKNEVNSKDVTIKQLEQPGADNLEKSEIDIENSDNKIESTLEERVTKENIRKLQDSVVVNKNIEEEKITSNMDEAKDEGHINKLDNTDDKENENKNMSTEKNIKTIETSINKDKANSLSDKNEDKEITNVEKQMESKANISNNREYADKYEDLKTDDAQSDQEVSIITNKILDEPTDEVTEKTKEILQSDNVDNKNVGETKIMNAKINKNKSIENETINNKQFNSLEVEEIKKETDKSANKVDIDNKARTPKAQENKSEIQKKENEVAEKIEDNNDKNKEHTKQSQSLVSSDKVSEKTEEILQSNKIMDAEINKDKSIENETIINNDKQIKLLEIEEIKNKTNKLVDSVDEDNYEDNNKTTTPKEKESKSEIQKKENEAADKIEENNTKKKEHIIQSDSLVSTKEVSGKTEETLHSNKIDNKNVGETKIMDAAINKNKSFEKETIINNIKQIKSLEIEEIKNETNKSVNNVDSDNFEDNNEKTTPKAQESTSEIHKKENEATDKIEENNTKNKEHIQSNSVVSTDEVSGKTEEILQSNKIDNESIGETKIIIDAAINKNKSFENETIINNIKEIKNKTNKSANNVDGDNYEDNNKTTTPKAEESKSEIQKKENKATDKIEENNAKNKEHIIESNSLISTDNVSGKTEELLQSNIIDNENIGETKIIDAAINKNKSTENETINNKETKSFKIEEMKNKSSNNVDVDNYEDNNKTTTPKAEESKSEIQKKENEATDKMEENNAKNKEHTNQSKLLEPSDKVSEETEETLQSNKIDNENIAETKIIDAEINKNKSNENENINSKQIESTDIKEIKNETDKSANNLDVNNYDNNKTKTLKTQESNLENDKNKDTNKTEENNEKHKDLIDQSKSLELDNKILLSDNKEEKDKYINNTENNLPTKELVSIKDDITDTLTRSKRGVSFEDVPTSSDANIIVNKNTTILGKKDEDSDSKPNSITENHLVDRVAKNYVNYVIENDRFLLTDSDVSAIDEVDLETADNETENSTEPKSDELNIETSDNSNIDSPKNNKESLEFEKDMNLNKNDKDSKEDSSGKNEDIKIAAKLIKQTGLDKSSTEEIDEKVDNKKENNEDIKAVMKSKDQSGLNEGGTEKVDKKGNKNEDIKTLINEIGTKEDHKVENDKGKDISANEMKDDDTDRNVLIKNTAENLINSTLSIAQTGLIEHKVKKFLNEFIDREKGNTPTEAVEQKTEKKSASLLGKENSKSFNKTKSSDNISTRPVNGLKKTTSFDSSKLREELKKIEDESKFTSFKSSFNPFLLHKEIENNTGNNELVITSMNFKKIVDAVLTIQRAWRRFKNKKDTPAEKPLIKSNSEDKGDFLQATQAAVVIQRIWKGFKARKHLKSLKVGDATTSVHQKFNSSTSETKDNLDKTTLESNTENHQSTGDENAAPESEERRLFSAESTGSVNTVIFNDPKEEKTNQFHDHYSSNVNLLLDEILDYPTVEEELLLDNYQSKLLDKISGKEEENRYDDIKAYEKIVSPKRFQDLEQLKDEIHLPLVTKTIQNEKNLTTERKLPRSLSSKLEILEEESSTAEDEADNQETKDDKGDIDKNKDTDKLYTFCSEPTTIPGEKKIDGKPLSDCVETVPSNIVSTNDKKTDIKDSKENASNEESKEINKPFNTREVHETLVIPLPTEVKNKLKNGGKEEKISTEPSLDDISSILSNAGLDSGEIHDTVVVPINEQHNDTGRRQPVSVQLCQTSDAENLMTSPAPATDVTETDRNRNAQVPGKADLRIRADSTNDSDISGSPPESMESEKRRKTDGGNMEAQAATKIQAGFRGYQVRKQLKIKNGSSDMTTSKKPSRSKTGALDSSKNQSEKPEEVVEQSAVKIQAGIRGFLVRRRQKKNGSKQA</sequence>
<feature type="compositionally biased region" description="Polar residues" evidence="1">
    <location>
        <begin position="2689"/>
        <end position="2698"/>
    </location>
</feature>
<proteinExistence type="predicted"/>
<feature type="region of interest" description="Disordered" evidence="1">
    <location>
        <begin position="259"/>
        <end position="294"/>
    </location>
</feature>
<feature type="compositionally biased region" description="Polar residues" evidence="1">
    <location>
        <begin position="1275"/>
        <end position="1284"/>
    </location>
</feature>
<dbReference type="InterPro" id="IPR003117">
    <property type="entry name" value="cAMP_dep_PK_reg_su_I/II_a/b"/>
</dbReference>
<name>A0A9P0CLS7_9CUCU</name>
<dbReference type="EMBL" id="OV651824">
    <property type="protein sequence ID" value="CAH1102160.1"/>
    <property type="molecule type" value="Genomic_DNA"/>
</dbReference>
<feature type="region of interest" description="Disordered" evidence="1">
    <location>
        <begin position="1872"/>
        <end position="1933"/>
    </location>
</feature>
<feature type="compositionally biased region" description="Low complexity" evidence="1">
    <location>
        <begin position="1699"/>
        <end position="1708"/>
    </location>
</feature>
<gene>
    <name evidence="3" type="ORF">PSYICH_LOCUS3067</name>
</gene>
<feature type="compositionally biased region" description="Basic and acidic residues" evidence="1">
    <location>
        <begin position="1371"/>
        <end position="1395"/>
    </location>
</feature>
<keyword evidence="4" id="KW-1185">Reference proteome</keyword>
<feature type="compositionally biased region" description="Basic and acidic residues" evidence="1">
    <location>
        <begin position="324"/>
        <end position="337"/>
    </location>
</feature>
<feature type="compositionally biased region" description="Polar residues" evidence="1">
    <location>
        <begin position="338"/>
        <end position="350"/>
    </location>
</feature>
<feature type="region of interest" description="Disordered" evidence="1">
    <location>
        <begin position="1458"/>
        <end position="1497"/>
    </location>
</feature>
<feature type="region of interest" description="Disordered" evidence="1">
    <location>
        <begin position="511"/>
        <end position="536"/>
    </location>
</feature>
<dbReference type="Gene3D" id="1.20.890.10">
    <property type="entry name" value="cAMP-dependent protein kinase regulatory subunit, dimerization-anchoring domain"/>
    <property type="match status" value="1"/>
</dbReference>
<feature type="region of interest" description="Disordered" evidence="1">
    <location>
        <begin position="1112"/>
        <end position="1178"/>
    </location>
</feature>
<feature type="compositionally biased region" description="Basic and acidic residues" evidence="1">
    <location>
        <begin position="275"/>
        <end position="294"/>
    </location>
</feature>
<feature type="compositionally biased region" description="Basic and acidic residues" evidence="1">
    <location>
        <begin position="511"/>
        <end position="524"/>
    </location>
</feature>
<feature type="region of interest" description="Disordered" evidence="1">
    <location>
        <begin position="1571"/>
        <end position="1659"/>
    </location>
</feature>
<dbReference type="SMART" id="SM00015">
    <property type="entry name" value="IQ"/>
    <property type="match status" value="4"/>
</dbReference>